<dbReference type="InterPro" id="IPR012678">
    <property type="entry name" value="Ribosomal_uL23/eL15/eS24_sf"/>
</dbReference>
<feature type="region of interest" description="Disordered" evidence="8">
    <location>
        <begin position="205"/>
        <end position="225"/>
    </location>
</feature>
<dbReference type="FunFam" id="3.30.70.330:FF:000687">
    <property type="entry name" value="54S ribosomal protein L23, mitochondrial"/>
    <property type="match status" value="1"/>
</dbReference>
<evidence type="ECO:0000256" key="2">
    <source>
        <dbReference type="ARBA" id="ARBA00006700"/>
    </source>
</evidence>
<name>A0AAD6HJ74_9EURO</name>
<proteinExistence type="inferred from homology"/>
<sequence length="225" mass="26292">MVRKTITVPKTGLMGRNAPKRVPVFKGRKYLPAEERKQVYLPSFTIALARTPFLSPRYAQFHVPLNFNKLDMRDYLKNLYNVNVIKIRSYVEQQPITRITRDGRSLGKWRRPKSTKRMTVELREPFVWPEAPASLDQWEHEAWKTTNKAQQESQKEGAQKGDASEKPDKKLREAFKKQAEELKKDKESWQPTWKVLGLDFAHKEFANTRGGGFNNPKWISVPKKP</sequence>
<dbReference type="PANTHER" id="PTHR12059">
    <property type="entry name" value="RIBOSOMAL PROTEIN L23-RELATED"/>
    <property type="match status" value="1"/>
</dbReference>
<evidence type="ECO:0000256" key="3">
    <source>
        <dbReference type="ARBA" id="ARBA00022980"/>
    </source>
</evidence>
<gene>
    <name evidence="9" type="ORF">N7493_007931</name>
</gene>
<evidence type="ECO:0000256" key="4">
    <source>
        <dbReference type="ARBA" id="ARBA00023128"/>
    </source>
</evidence>
<comment type="caution">
    <text evidence="9">The sequence shown here is derived from an EMBL/GenBank/DDBJ whole genome shotgun (WGS) entry which is preliminary data.</text>
</comment>
<dbReference type="GO" id="GO:0005762">
    <property type="term" value="C:mitochondrial large ribosomal subunit"/>
    <property type="evidence" value="ECO:0007669"/>
    <property type="project" value="TreeGrafter"/>
</dbReference>
<dbReference type="EMBL" id="JAQJAN010000011">
    <property type="protein sequence ID" value="KAJ5719476.1"/>
    <property type="molecule type" value="Genomic_DNA"/>
</dbReference>
<reference evidence="9" key="1">
    <citation type="journal article" date="2023" name="IMA Fungus">
        <title>Comparative genomic study of the Penicillium genus elucidates a diverse pangenome and 15 lateral gene transfer events.</title>
        <authorList>
            <person name="Petersen C."/>
            <person name="Sorensen T."/>
            <person name="Nielsen M.R."/>
            <person name="Sondergaard T.E."/>
            <person name="Sorensen J.L."/>
            <person name="Fitzpatrick D.A."/>
            <person name="Frisvad J.C."/>
            <person name="Nielsen K.L."/>
        </authorList>
    </citation>
    <scope>NUCLEOTIDE SEQUENCE</scope>
    <source>
        <strain evidence="9">IBT 17514</strain>
    </source>
</reference>
<dbReference type="InterPro" id="IPR013025">
    <property type="entry name" value="Ribosomal_uL23-like"/>
</dbReference>
<dbReference type="PANTHER" id="PTHR12059:SF5">
    <property type="entry name" value="LARGE RIBOSOMAL SUBUNIT PROTEIN UL23M"/>
    <property type="match status" value="1"/>
</dbReference>
<accession>A0AAD6HJ74</accession>
<dbReference type="SUPFAM" id="SSF54189">
    <property type="entry name" value="Ribosomal proteins S24e, L23 and L15e"/>
    <property type="match status" value="1"/>
</dbReference>
<comment type="similarity">
    <text evidence="2">Belongs to the universal ribosomal protein uL23 family.</text>
</comment>
<dbReference type="Pfam" id="PF00276">
    <property type="entry name" value="Ribosomal_L23"/>
    <property type="match status" value="1"/>
</dbReference>
<keyword evidence="5" id="KW-0687">Ribonucleoprotein</keyword>
<evidence type="ECO:0000256" key="7">
    <source>
        <dbReference type="ARBA" id="ARBA00039977"/>
    </source>
</evidence>
<evidence type="ECO:0000256" key="1">
    <source>
        <dbReference type="ARBA" id="ARBA00004173"/>
    </source>
</evidence>
<dbReference type="Proteomes" id="UP001215712">
    <property type="component" value="Unassembled WGS sequence"/>
</dbReference>
<organism evidence="9 10">
    <name type="scientific">Penicillium malachiteum</name>
    <dbReference type="NCBI Taxonomy" id="1324776"/>
    <lineage>
        <taxon>Eukaryota</taxon>
        <taxon>Fungi</taxon>
        <taxon>Dikarya</taxon>
        <taxon>Ascomycota</taxon>
        <taxon>Pezizomycotina</taxon>
        <taxon>Eurotiomycetes</taxon>
        <taxon>Eurotiomycetidae</taxon>
        <taxon>Eurotiales</taxon>
        <taxon>Aspergillaceae</taxon>
        <taxon>Penicillium</taxon>
    </lineage>
</organism>
<keyword evidence="10" id="KW-1185">Reference proteome</keyword>
<keyword evidence="4" id="KW-0496">Mitochondrion</keyword>
<reference evidence="9" key="2">
    <citation type="submission" date="2023-01" db="EMBL/GenBank/DDBJ databases">
        <authorList>
            <person name="Petersen C."/>
        </authorList>
    </citation>
    <scope>NUCLEOTIDE SEQUENCE</scope>
    <source>
        <strain evidence="9">IBT 17514</strain>
    </source>
</reference>
<evidence type="ECO:0000256" key="5">
    <source>
        <dbReference type="ARBA" id="ARBA00023274"/>
    </source>
</evidence>
<dbReference type="AlphaFoldDB" id="A0AAD6HJ74"/>
<protein>
    <recommendedName>
        <fullName evidence="7">Large ribosomal subunit protein uL23m</fullName>
    </recommendedName>
</protein>
<evidence type="ECO:0000313" key="10">
    <source>
        <dbReference type="Proteomes" id="UP001215712"/>
    </source>
</evidence>
<evidence type="ECO:0000256" key="6">
    <source>
        <dbReference type="ARBA" id="ARBA00037226"/>
    </source>
</evidence>
<dbReference type="Gene3D" id="3.30.70.330">
    <property type="match status" value="1"/>
</dbReference>
<dbReference type="GO" id="GO:0032543">
    <property type="term" value="P:mitochondrial translation"/>
    <property type="evidence" value="ECO:0007669"/>
    <property type="project" value="TreeGrafter"/>
</dbReference>
<feature type="compositionally biased region" description="Basic and acidic residues" evidence="8">
    <location>
        <begin position="153"/>
        <end position="188"/>
    </location>
</feature>
<dbReference type="InterPro" id="IPR012677">
    <property type="entry name" value="Nucleotide-bd_a/b_plait_sf"/>
</dbReference>
<comment type="subcellular location">
    <subcellularLocation>
        <location evidence="1">Mitochondrion</location>
    </subcellularLocation>
</comment>
<keyword evidence="3 9" id="KW-0689">Ribosomal protein</keyword>
<dbReference type="GO" id="GO:0003735">
    <property type="term" value="F:structural constituent of ribosome"/>
    <property type="evidence" value="ECO:0007669"/>
    <property type="project" value="InterPro"/>
</dbReference>
<feature type="region of interest" description="Disordered" evidence="8">
    <location>
        <begin position="142"/>
        <end position="188"/>
    </location>
</feature>
<comment type="function">
    <text evidence="6">Component of the mitochondrial ribosome (mitoribosome), a dedicated translation machinery responsible for the synthesis of mitochondrial genome-encoded proteins, including at least some of the essential transmembrane subunits of the mitochondrial respiratory chain. The mitoribosomes are attached to the mitochondrial inner membrane and translation products are cotranslationally integrated into the membrane.</text>
</comment>
<evidence type="ECO:0000313" key="9">
    <source>
        <dbReference type="EMBL" id="KAJ5719476.1"/>
    </source>
</evidence>
<evidence type="ECO:0000256" key="8">
    <source>
        <dbReference type="SAM" id="MobiDB-lite"/>
    </source>
</evidence>